<evidence type="ECO:0000256" key="3">
    <source>
        <dbReference type="ARBA" id="ARBA00023163"/>
    </source>
</evidence>
<keyword evidence="1" id="KW-0805">Transcription regulation</keyword>
<keyword evidence="3" id="KW-0804">Transcription</keyword>
<keyword evidence="2 4" id="KW-0238">DNA-binding</keyword>
<dbReference type="InterPro" id="IPR050109">
    <property type="entry name" value="HTH-type_TetR-like_transc_reg"/>
</dbReference>
<keyword evidence="7" id="KW-1185">Reference proteome</keyword>
<dbReference type="STRING" id="555512.SAMN04487993_100514"/>
<dbReference type="PRINTS" id="PR00455">
    <property type="entry name" value="HTHTETR"/>
</dbReference>
<dbReference type="SUPFAM" id="SSF48498">
    <property type="entry name" value="Tetracyclin repressor-like, C-terminal domain"/>
    <property type="match status" value="1"/>
</dbReference>
<evidence type="ECO:0000313" key="6">
    <source>
        <dbReference type="EMBL" id="SDI45613.1"/>
    </source>
</evidence>
<dbReference type="EMBL" id="FNEJ01000005">
    <property type="protein sequence ID" value="SDI45613.1"/>
    <property type="molecule type" value="Genomic_DNA"/>
</dbReference>
<reference evidence="7" key="1">
    <citation type="submission" date="2016-10" db="EMBL/GenBank/DDBJ databases">
        <authorList>
            <person name="Varghese N."/>
            <person name="Submissions S."/>
        </authorList>
    </citation>
    <scope>NUCLEOTIDE SEQUENCE [LARGE SCALE GENOMIC DNA]</scope>
    <source>
        <strain evidence="7">DSM 26424</strain>
    </source>
</reference>
<gene>
    <name evidence="6" type="ORF">SAMN04487993_100514</name>
</gene>
<dbReference type="GO" id="GO:0003700">
    <property type="term" value="F:DNA-binding transcription factor activity"/>
    <property type="evidence" value="ECO:0007669"/>
    <property type="project" value="TreeGrafter"/>
</dbReference>
<name>A0A1G8KQE1_9RHOB</name>
<dbReference type="InterPro" id="IPR009057">
    <property type="entry name" value="Homeodomain-like_sf"/>
</dbReference>
<dbReference type="InterPro" id="IPR001647">
    <property type="entry name" value="HTH_TetR"/>
</dbReference>
<feature type="DNA-binding region" description="H-T-H motif" evidence="4">
    <location>
        <begin position="34"/>
        <end position="53"/>
    </location>
</feature>
<dbReference type="PROSITE" id="PS50977">
    <property type="entry name" value="HTH_TETR_2"/>
    <property type="match status" value="1"/>
</dbReference>
<dbReference type="InterPro" id="IPR036271">
    <property type="entry name" value="Tet_transcr_reg_TetR-rel_C_sf"/>
</dbReference>
<feature type="domain" description="HTH tetR-type" evidence="5">
    <location>
        <begin position="11"/>
        <end position="71"/>
    </location>
</feature>
<protein>
    <submittedName>
        <fullName evidence="6">Transcriptional regulator, TetR family</fullName>
    </submittedName>
</protein>
<dbReference type="PANTHER" id="PTHR30055">
    <property type="entry name" value="HTH-TYPE TRANSCRIPTIONAL REGULATOR RUTR"/>
    <property type="match status" value="1"/>
</dbReference>
<sequence length="231" mass="25599">MTAKRSRMSAKDRKTVILDVATGLIATHPWEDVTVAQIHEAAGISKGGFYHHFTSKEDVLTAVLMRLADASTAAGQAVYERSEGGPVARFTTFLAATARWELAHADQIMGVIRIALREGNEPILLKLEQEAQRRATPLMRTLVRAGVEQGVFDVVDVEMTVDLLQRAWRLRWVVLAEARQRCAAGDLSGGRALLEQRLQLEERMTSRLLGCTNTPVRMPDPEEFADFLCSA</sequence>
<dbReference type="Pfam" id="PF00440">
    <property type="entry name" value="TetR_N"/>
    <property type="match status" value="1"/>
</dbReference>
<proteinExistence type="predicted"/>
<dbReference type="AlphaFoldDB" id="A0A1G8KQE1"/>
<evidence type="ECO:0000256" key="4">
    <source>
        <dbReference type="PROSITE-ProRule" id="PRU00335"/>
    </source>
</evidence>
<evidence type="ECO:0000313" key="7">
    <source>
        <dbReference type="Proteomes" id="UP000199093"/>
    </source>
</evidence>
<evidence type="ECO:0000259" key="5">
    <source>
        <dbReference type="PROSITE" id="PS50977"/>
    </source>
</evidence>
<evidence type="ECO:0000256" key="2">
    <source>
        <dbReference type="ARBA" id="ARBA00023125"/>
    </source>
</evidence>
<dbReference type="Gene3D" id="1.10.357.10">
    <property type="entry name" value="Tetracycline Repressor, domain 2"/>
    <property type="match status" value="1"/>
</dbReference>
<accession>A0A1G8KQE1</accession>
<dbReference type="SUPFAM" id="SSF46689">
    <property type="entry name" value="Homeodomain-like"/>
    <property type="match status" value="1"/>
</dbReference>
<evidence type="ECO:0000256" key="1">
    <source>
        <dbReference type="ARBA" id="ARBA00023015"/>
    </source>
</evidence>
<dbReference type="GO" id="GO:0000976">
    <property type="term" value="F:transcription cis-regulatory region binding"/>
    <property type="evidence" value="ECO:0007669"/>
    <property type="project" value="TreeGrafter"/>
</dbReference>
<dbReference type="Proteomes" id="UP000199093">
    <property type="component" value="Unassembled WGS sequence"/>
</dbReference>
<dbReference type="PANTHER" id="PTHR30055:SF234">
    <property type="entry name" value="HTH-TYPE TRANSCRIPTIONAL REGULATOR BETI"/>
    <property type="match status" value="1"/>
</dbReference>
<organism evidence="6 7">
    <name type="scientific">Salipiger marinus</name>
    <dbReference type="NCBI Taxonomy" id="555512"/>
    <lineage>
        <taxon>Bacteria</taxon>
        <taxon>Pseudomonadati</taxon>
        <taxon>Pseudomonadota</taxon>
        <taxon>Alphaproteobacteria</taxon>
        <taxon>Rhodobacterales</taxon>
        <taxon>Roseobacteraceae</taxon>
        <taxon>Salipiger</taxon>
    </lineage>
</organism>